<dbReference type="PANTHER" id="PTHR42693:SF53">
    <property type="entry name" value="ENDO-4-O-SULFATASE"/>
    <property type="match status" value="1"/>
</dbReference>
<dbReference type="CDD" id="cd16143">
    <property type="entry name" value="ARS_like"/>
    <property type="match status" value="1"/>
</dbReference>
<dbReference type="Gene3D" id="3.40.720.10">
    <property type="entry name" value="Alkaline Phosphatase, subunit A"/>
    <property type="match status" value="1"/>
</dbReference>
<evidence type="ECO:0000256" key="1">
    <source>
        <dbReference type="ARBA" id="ARBA00008779"/>
    </source>
</evidence>
<gene>
    <name evidence="7" type="primary">atsA_7</name>
    <name evidence="7" type="ORF">Spb1_11240</name>
</gene>
<dbReference type="KEGG" id="peh:Spb1_11240"/>
<evidence type="ECO:0000256" key="5">
    <source>
        <dbReference type="SAM" id="SignalP"/>
    </source>
</evidence>
<keyword evidence="3 7" id="KW-0378">Hydrolase</keyword>
<dbReference type="PANTHER" id="PTHR42693">
    <property type="entry name" value="ARYLSULFATASE FAMILY MEMBER"/>
    <property type="match status" value="1"/>
</dbReference>
<reference evidence="7 8" key="1">
    <citation type="submission" date="2019-02" db="EMBL/GenBank/DDBJ databases">
        <title>Deep-cultivation of Planctomycetes and their phenomic and genomic characterization uncovers novel biology.</title>
        <authorList>
            <person name="Wiegand S."/>
            <person name="Jogler M."/>
            <person name="Boedeker C."/>
            <person name="Pinto D."/>
            <person name="Vollmers J."/>
            <person name="Rivas-Marin E."/>
            <person name="Kohn T."/>
            <person name="Peeters S.H."/>
            <person name="Heuer A."/>
            <person name="Rast P."/>
            <person name="Oberbeckmann S."/>
            <person name="Bunk B."/>
            <person name="Jeske O."/>
            <person name="Meyerdierks A."/>
            <person name="Storesund J.E."/>
            <person name="Kallscheuer N."/>
            <person name="Luecker S."/>
            <person name="Lage O.M."/>
            <person name="Pohl T."/>
            <person name="Merkel B.J."/>
            <person name="Hornburger P."/>
            <person name="Mueller R.-W."/>
            <person name="Bruemmer F."/>
            <person name="Labrenz M."/>
            <person name="Spormann A.M."/>
            <person name="Op den Camp H."/>
            <person name="Overmann J."/>
            <person name="Amann R."/>
            <person name="Jetten M.S.M."/>
            <person name="Mascher T."/>
            <person name="Medema M.H."/>
            <person name="Devos D.P."/>
            <person name="Kaster A.-K."/>
            <person name="Ovreas L."/>
            <person name="Rohde M."/>
            <person name="Galperin M.Y."/>
            <person name="Jogler C."/>
        </authorList>
    </citation>
    <scope>NUCLEOTIDE SEQUENCE [LARGE SCALE GENOMIC DNA]</scope>
    <source>
        <strain evidence="7 8">Spb1</strain>
    </source>
</reference>
<dbReference type="Proteomes" id="UP000315349">
    <property type="component" value="Chromosome"/>
</dbReference>
<dbReference type="RefSeq" id="WP_145296847.1">
    <property type="nucleotide sequence ID" value="NZ_CP036299.1"/>
</dbReference>
<protein>
    <submittedName>
        <fullName evidence="7">Arylsulfatase</fullName>
        <ecNumber evidence="7">3.1.6.1</ecNumber>
    </submittedName>
</protein>
<evidence type="ECO:0000256" key="2">
    <source>
        <dbReference type="ARBA" id="ARBA00022723"/>
    </source>
</evidence>
<keyword evidence="5" id="KW-0732">Signal</keyword>
<evidence type="ECO:0000313" key="8">
    <source>
        <dbReference type="Proteomes" id="UP000315349"/>
    </source>
</evidence>
<keyword evidence="8" id="KW-1185">Reference proteome</keyword>
<dbReference type="InterPro" id="IPR024607">
    <property type="entry name" value="Sulfatase_CS"/>
</dbReference>
<organism evidence="7 8">
    <name type="scientific">Planctopirus ephydatiae</name>
    <dbReference type="NCBI Taxonomy" id="2528019"/>
    <lineage>
        <taxon>Bacteria</taxon>
        <taxon>Pseudomonadati</taxon>
        <taxon>Planctomycetota</taxon>
        <taxon>Planctomycetia</taxon>
        <taxon>Planctomycetales</taxon>
        <taxon>Planctomycetaceae</taxon>
        <taxon>Planctopirus</taxon>
    </lineage>
</organism>
<evidence type="ECO:0000313" key="7">
    <source>
        <dbReference type="EMBL" id="QDV29244.1"/>
    </source>
</evidence>
<dbReference type="Pfam" id="PF00884">
    <property type="entry name" value="Sulfatase"/>
    <property type="match status" value="1"/>
</dbReference>
<dbReference type="OrthoDB" id="9783154at2"/>
<name>A0A518GL22_9PLAN</name>
<dbReference type="SUPFAM" id="SSF53649">
    <property type="entry name" value="Alkaline phosphatase-like"/>
    <property type="match status" value="1"/>
</dbReference>
<feature type="chain" id="PRO_5022132013" evidence="5">
    <location>
        <begin position="22"/>
        <end position="493"/>
    </location>
</feature>
<dbReference type="GO" id="GO:0046872">
    <property type="term" value="F:metal ion binding"/>
    <property type="evidence" value="ECO:0007669"/>
    <property type="project" value="UniProtKB-KW"/>
</dbReference>
<accession>A0A518GL22</accession>
<evidence type="ECO:0000256" key="4">
    <source>
        <dbReference type="ARBA" id="ARBA00022837"/>
    </source>
</evidence>
<dbReference type="AlphaFoldDB" id="A0A518GL22"/>
<proteinExistence type="inferred from homology"/>
<dbReference type="InterPro" id="IPR017850">
    <property type="entry name" value="Alkaline_phosphatase_core_sf"/>
</dbReference>
<dbReference type="GO" id="GO:0004065">
    <property type="term" value="F:arylsulfatase activity"/>
    <property type="evidence" value="ECO:0007669"/>
    <property type="project" value="UniProtKB-EC"/>
</dbReference>
<dbReference type="EMBL" id="CP036299">
    <property type="protein sequence ID" value="QDV29244.1"/>
    <property type="molecule type" value="Genomic_DNA"/>
</dbReference>
<feature type="domain" description="Sulfatase N-terminal" evidence="6">
    <location>
        <begin position="24"/>
        <end position="378"/>
    </location>
</feature>
<dbReference type="PROSITE" id="PS00149">
    <property type="entry name" value="SULFATASE_2"/>
    <property type="match status" value="1"/>
</dbReference>
<keyword evidence="4" id="KW-0106">Calcium</keyword>
<dbReference type="Gene3D" id="3.30.1120.10">
    <property type="match status" value="1"/>
</dbReference>
<comment type="similarity">
    <text evidence="1">Belongs to the sulfatase family.</text>
</comment>
<keyword evidence="2" id="KW-0479">Metal-binding</keyword>
<dbReference type="EC" id="3.1.6.1" evidence="7"/>
<evidence type="ECO:0000259" key="6">
    <source>
        <dbReference type="Pfam" id="PF00884"/>
    </source>
</evidence>
<sequence length="493" mass="55012" precursor="true">MPLYLAMTLLILLMGSPWVQAAPPNIVILYADDMGYGDLHIQNPESRIPTPNLDRLARQGTRFTDAHSSSGICTPSRYALLQGRYHWRKFHGIVNSFDSPVLDDEKLTIAELLKTKGYRTACIGKWHLGWDWNAIKKQGVKPTDKAGFAADAFDWSQPIPGGPRSHGFDYYFGDDVPNFPPYAWFENDRVITAPTVTLKTTAPTAEGSWEARPGPAVQDWDFWAVMPTLTEKAEQWISEQKADQPFFLYFPFTSPHAPIVPTPDFAGKSQAGGYGDFMFQTDDTVGRVLAALEKHGFSDNTLVIFSADNGPERYAYDRIRNFSHRSMGPLRGLKRDIWEGGHRVPMIVRWPGVVPAEKVCDELISQIDLFATIAAVVDAEIPPGSAEDSYNQLELFQGTGSSARRTLVHNTNPKGYALRHGDWVLVDARTGAVSQVPKWFDEANGYTSHSLPGELYNLKDDLAQRQNLYAENPEKVAELKALLGKIQAQGQVR</sequence>
<dbReference type="InterPro" id="IPR000917">
    <property type="entry name" value="Sulfatase_N"/>
</dbReference>
<dbReference type="InterPro" id="IPR050738">
    <property type="entry name" value="Sulfatase"/>
</dbReference>
<feature type="signal peptide" evidence="5">
    <location>
        <begin position="1"/>
        <end position="21"/>
    </location>
</feature>
<evidence type="ECO:0000256" key="3">
    <source>
        <dbReference type="ARBA" id="ARBA00022801"/>
    </source>
</evidence>